<feature type="binding site" evidence="16">
    <location>
        <position position="496"/>
    </location>
    <ligand>
        <name>Zn(2+)</name>
        <dbReference type="ChEBI" id="CHEBI:29105"/>
        <note>catalytic</note>
    </ligand>
</feature>
<dbReference type="InterPro" id="IPR039461">
    <property type="entry name" value="Peptidase_M49"/>
</dbReference>
<keyword evidence="8 14" id="KW-0645">Protease</keyword>
<dbReference type="FunFam" id="3.30.540.30:FF:000001">
    <property type="entry name" value="Dipeptidyl peptidase 3"/>
    <property type="match status" value="1"/>
</dbReference>
<dbReference type="GO" id="GO:0005737">
    <property type="term" value="C:cytoplasm"/>
    <property type="evidence" value="ECO:0007669"/>
    <property type="project" value="UniProtKB-SubCell"/>
</dbReference>
<dbReference type="GO" id="GO:0004177">
    <property type="term" value="F:aminopeptidase activity"/>
    <property type="evidence" value="ECO:0007669"/>
    <property type="project" value="UniProtKB-KW"/>
</dbReference>
<dbReference type="FunFam" id="3.30.540.30:FF:000002">
    <property type="entry name" value="Dipeptidyl peptidase 3"/>
    <property type="match status" value="1"/>
</dbReference>
<dbReference type="InterPro" id="IPR005317">
    <property type="entry name" value="Dipeptidyl-peptase3"/>
</dbReference>
<evidence type="ECO:0000256" key="4">
    <source>
        <dbReference type="ARBA" id="ARBA00012063"/>
    </source>
</evidence>
<dbReference type="Gene3D" id="3.30.540.30">
    <property type="match status" value="3"/>
</dbReference>
<proteinExistence type="inferred from homology"/>
<name>A0AAN7VPX8_9COLE</name>
<dbReference type="PIRSF" id="PIRSF007828">
    <property type="entry name" value="Dipeptidyl-peptidase_III"/>
    <property type="match status" value="1"/>
</dbReference>
<evidence type="ECO:0000256" key="2">
    <source>
        <dbReference type="ARBA" id="ARBA00004496"/>
    </source>
</evidence>
<keyword evidence="13 14" id="KW-0482">Metalloprotease</keyword>
<dbReference type="GO" id="GO:0008235">
    <property type="term" value="F:metalloexopeptidase activity"/>
    <property type="evidence" value="ECO:0007669"/>
    <property type="project" value="InterPro"/>
</dbReference>
<dbReference type="FunFam" id="3.30.540.30:FF:000003">
    <property type="entry name" value="Dipeptidyl peptidase 3"/>
    <property type="match status" value="1"/>
</dbReference>
<dbReference type="PANTHER" id="PTHR23422:SF11">
    <property type="entry name" value="DIPEPTIDYL PEPTIDASE 3"/>
    <property type="match status" value="1"/>
</dbReference>
<dbReference type="GO" id="GO:0008270">
    <property type="term" value="F:zinc ion binding"/>
    <property type="evidence" value="ECO:0007669"/>
    <property type="project" value="UniProtKB-ARBA"/>
</dbReference>
<evidence type="ECO:0000256" key="14">
    <source>
        <dbReference type="PIRNR" id="PIRNR007828"/>
    </source>
</evidence>
<dbReference type="EMBL" id="JAVRBK010000002">
    <property type="protein sequence ID" value="KAK5648804.1"/>
    <property type="molecule type" value="Genomic_DNA"/>
</dbReference>
<dbReference type="PANTHER" id="PTHR23422">
    <property type="entry name" value="DIPEPTIDYL PEPTIDASE III-RELATED"/>
    <property type="match status" value="1"/>
</dbReference>
<gene>
    <name evidence="17" type="ORF">RI129_003696</name>
</gene>
<sequence length="706" mass="79769">MSPEGDHSQFLLPLDQPIVSLEVTSAFTQLSAKEKLYAHYLSKACWTGGLVTLLQTSPESGPVFVLLHKLFSAQHPSEIKLLATAHNFTDSEILALFIYAAGIFTNAGNFKGFGDTKFIPGIEPDRFEKLLKLSPIWSDLQSLWYCFNLKERLYDLRQGHTCLGYPPEGCTTYFSANCTVEDNARVLSWLKKHNLELYNTRCFKNILPGDSVEYEIRLASEEIGDVQYDVDGKFKYKLVKGDYSPLMKILSTDLEKALSYANQTEVFMLQSYIRSFRIGSINEHKQGSRLWIQNKSPAIETYIGFIETYRDPAGVRGEFEGFVSVVNRPMSEKFSNLVENAERFLSLLPWPKDFEKDTFLRPDFTSLDVLTFAGSGIPAGINIPNYDDIRQSEGFKNVALGNVIPASYQYSKTPFLSVADIELLKEWRVRAFELQVGLHELLGHGSGKLFFKAADGSKNFPLNLLDPLTGSAINSWYQSGDTFDACFGTISSAYEECRAEAVGLFLSLESSVLEIFGYKDQDADNIRYINWLSLIWAGAGRALEMWEPGRGWLQAHSQARYVLTKILMQVGVVKITQPSVNDLLITLDRDAILGPGRNAISHFLLQLQVYKSTGDIQAANKLFGGLSEVEGPWLTWRSIILAHKQPRNMLIQPNTELVNDNVTLKNYKPHVEDMITSWVERFTEPEPLYSALIELARADLHHFYKY</sequence>
<keyword evidence="11 14" id="KW-0862">Zinc</keyword>
<evidence type="ECO:0000256" key="9">
    <source>
        <dbReference type="ARBA" id="ARBA00022723"/>
    </source>
</evidence>
<keyword evidence="12" id="KW-0007">Acetylation</keyword>
<dbReference type="Proteomes" id="UP001329430">
    <property type="component" value="Chromosome 2"/>
</dbReference>
<dbReference type="EC" id="3.4.14.4" evidence="4 14"/>
<evidence type="ECO:0000256" key="6">
    <source>
        <dbReference type="ARBA" id="ARBA00022438"/>
    </source>
</evidence>
<keyword evidence="9 14" id="KW-0479">Metal-binding</keyword>
<keyword evidence="18" id="KW-1185">Reference proteome</keyword>
<evidence type="ECO:0000256" key="7">
    <source>
        <dbReference type="ARBA" id="ARBA00022490"/>
    </source>
</evidence>
<feature type="binding site" evidence="16">
    <location>
        <position position="439"/>
    </location>
    <ligand>
        <name>Zn(2+)</name>
        <dbReference type="ChEBI" id="CHEBI:29105"/>
        <note>catalytic</note>
    </ligand>
</feature>
<evidence type="ECO:0000256" key="16">
    <source>
        <dbReference type="PIRSR" id="PIRSR007828-2"/>
    </source>
</evidence>
<dbReference type="GO" id="GO:0008239">
    <property type="term" value="F:dipeptidyl-peptidase activity"/>
    <property type="evidence" value="ECO:0007669"/>
    <property type="project" value="UniProtKB-UniRule"/>
</dbReference>
<keyword evidence="10 14" id="KW-0378">Hydrolase</keyword>
<evidence type="ECO:0000256" key="3">
    <source>
        <dbReference type="ARBA" id="ARBA00010200"/>
    </source>
</evidence>
<accession>A0AAN7VPX8</accession>
<comment type="similarity">
    <text evidence="3 14">Belongs to the peptidase M49 family.</text>
</comment>
<feature type="binding site" evidence="16">
    <location>
        <position position="444"/>
    </location>
    <ligand>
        <name>Zn(2+)</name>
        <dbReference type="ChEBI" id="CHEBI:29105"/>
        <note>catalytic</note>
    </ligand>
</feature>
<comment type="catalytic activity">
    <reaction evidence="1 14">
        <text>Release of an N-terminal dipeptide from a peptide comprising four or more residues, with broad specificity. Also acts on dipeptidyl 2-naphthylamides.</text>
        <dbReference type="EC" id="3.4.14.4"/>
    </reaction>
</comment>
<evidence type="ECO:0000256" key="11">
    <source>
        <dbReference type="ARBA" id="ARBA00022833"/>
    </source>
</evidence>
<feature type="active site" evidence="15">
    <location>
        <position position="440"/>
    </location>
</feature>
<evidence type="ECO:0000256" key="1">
    <source>
        <dbReference type="ARBA" id="ARBA00001336"/>
    </source>
</evidence>
<reference evidence="17 18" key="1">
    <citation type="journal article" date="2024" name="Insects">
        <title>An Improved Chromosome-Level Genome Assembly of the Firefly Pyrocoelia pectoralis.</title>
        <authorList>
            <person name="Fu X."/>
            <person name="Meyer-Rochow V.B."/>
            <person name="Ballantyne L."/>
            <person name="Zhu X."/>
        </authorList>
    </citation>
    <scope>NUCLEOTIDE SEQUENCE [LARGE SCALE GENOMIC DNA]</scope>
    <source>
        <strain evidence="17">XCY_ONT2</strain>
    </source>
</reference>
<keyword evidence="7 14" id="KW-0963">Cytoplasm</keyword>
<evidence type="ECO:0000256" key="15">
    <source>
        <dbReference type="PIRSR" id="PIRSR007828-1"/>
    </source>
</evidence>
<dbReference type="Pfam" id="PF03571">
    <property type="entry name" value="Peptidase_M49"/>
    <property type="match status" value="1"/>
</dbReference>
<evidence type="ECO:0000256" key="10">
    <source>
        <dbReference type="ARBA" id="ARBA00022801"/>
    </source>
</evidence>
<comment type="caution">
    <text evidence="17">The sequence shown here is derived from an EMBL/GenBank/DDBJ whole genome shotgun (WGS) entry which is preliminary data.</text>
</comment>
<evidence type="ECO:0000313" key="18">
    <source>
        <dbReference type="Proteomes" id="UP001329430"/>
    </source>
</evidence>
<organism evidence="17 18">
    <name type="scientific">Pyrocoelia pectoralis</name>
    <dbReference type="NCBI Taxonomy" id="417401"/>
    <lineage>
        <taxon>Eukaryota</taxon>
        <taxon>Metazoa</taxon>
        <taxon>Ecdysozoa</taxon>
        <taxon>Arthropoda</taxon>
        <taxon>Hexapoda</taxon>
        <taxon>Insecta</taxon>
        <taxon>Pterygota</taxon>
        <taxon>Neoptera</taxon>
        <taxon>Endopterygota</taxon>
        <taxon>Coleoptera</taxon>
        <taxon>Polyphaga</taxon>
        <taxon>Elateriformia</taxon>
        <taxon>Elateroidea</taxon>
        <taxon>Lampyridae</taxon>
        <taxon>Lampyrinae</taxon>
        <taxon>Pyrocoelia</taxon>
    </lineage>
</organism>
<protein>
    <recommendedName>
        <fullName evidence="5 14">Dipeptidyl peptidase 3</fullName>
        <ecNumber evidence="4 14">3.4.14.4</ecNumber>
    </recommendedName>
    <alternativeName>
        <fullName evidence="14">Dipeptidyl aminopeptidase III</fullName>
    </alternativeName>
    <alternativeName>
        <fullName evidence="14">Dipeptidyl peptidase III</fullName>
    </alternativeName>
</protein>
<evidence type="ECO:0000313" key="17">
    <source>
        <dbReference type="EMBL" id="KAK5648804.1"/>
    </source>
</evidence>
<comment type="subcellular location">
    <subcellularLocation>
        <location evidence="2">Cytoplasm</location>
    </subcellularLocation>
</comment>
<dbReference type="AlphaFoldDB" id="A0AAN7VPX8"/>
<evidence type="ECO:0000256" key="5">
    <source>
        <dbReference type="ARBA" id="ARBA00014713"/>
    </source>
</evidence>
<comment type="cofactor">
    <cofactor evidence="14 16">
        <name>Zn(2+)</name>
        <dbReference type="ChEBI" id="CHEBI:29105"/>
    </cofactor>
    <text evidence="14 16">Binds 1 zinc ion per subunit.</text>
</comment>
<evidence type="ECO:0000256" key="12">
    <source>
        <dbReference type="ARBA" id="ARBA00022990"/>
    </source>
</evidence>
<evidence type="ECO:0000256" key="13">
    <source>
        <dbReference type="ARBA" id="ARBA00023049"/>
    </source>
</evidence>
<evidence type="ECO:0000256" key="8">
    <source>
        <dbReference type="ARBA" id="ARBA00022670"/>
    </source>
</evidence>
<keyword evidence="6 14" id="KW-0031">Aminopeptidase</keyword>
<dbReference type="GO" id="GO:0006508">
    <property type="term" value="P:proteolysis"/>
    <property type="evidence" value="ECO:0007669"/>
    <property type="project" value="UniProtKB-KW"/>
</dbReference>